<evidence type="ECO:0000256" key="4">
    <source>
        <dbReference type="ARBA" id="ARBA00022821"/>
    </source>
</evidence>
<dbReference type="Pfam" id="PF18052">
    <property type="entry name" value="Rx_N"/>
    <property type="match status" value="1"/>
</dbReference>
<dbReference type="InterPro" id="IPR027417">
    <property type="entry name" value="P-loop_NTPase"/>
</dbReference>
<proteinExistence type="predicted"/>
<dbReference type="FunFam" id="3.40.50.300:FF:001091">
    <property type="entry name" value="Probable disease resistance protein At1g61300"/>
    <property type="match status" value="1"/>
</dbReference>
<dbReference type="FunFam" id="1.10.10.10:FF:000322">
    <property type="entry name" value="Probable disease resistance protein At1g63360"/>
    <property type="match status" value="1"/>
</dbReference>
<dbReference type="InterPro" id="IPR036388">
    <property type="entry name" value="WH-like_DNA-bd_sf"/>
</dbReference>
<dbReference type="PRINTS" id="PR00364">
    <property type="entry name" value="DISEASERSIST"/>
</dbReference>
<keyword evidence="11" id="KW-1185">Reference proteome</keyword>
<dbReference type="Pfam" id="PF13855">
    <property type="entry name" value="LRR_8"/>
    <property type="match status" value="1"/>
</dbReference>
<dbReference type="Gene3D" id="3.80.10.10">
    <property type="entry name" value="Ribonuclease Inhibitor"/>
    <property type="match status" value="4"/>
</dbReference>
<dbReference type="InterPro" id="IPR002182">
    <property type="entry name" value="NB-ARC"/>
</dbReference>
<comment type="caution">
    <text evidence="10">The sequence shown here is derived from an EMBL/GenBank/DDBJ whole genome shotgun (WGS) entry which is preliminary data.</text>
</comment>
<keyword evidence="3" id="KW-0547">Nucleotide-binding</keyword>
<evidence type="ECO:0000256" key="5">
    <source>
        <dbReference type="ARBA" id="ARBA00022840"/>
    </source>
</evidence>
<accession>A0AAW1WAK0</accession>
<dbReference type="Gene3D" id="3.40.50.300">
    <property type="entry name" value="P-loop containing nucleotide triphosphate hydrolases"/>
    <property type="match status" value="1"/>
</dbReference>
<dbReference type="GO" id="GO:0051707">
    <property type="term" value="P:response to other organism"/>
    <property type="evidence" value="ECO:0007669"/>
    <property type="project" value="UniProtKB-ARBA"/>
</dbReference>
<organism evidence="10 11">
    <name type="scientific">Rubus argutus</name>
    <name type="common">Southern blackberry</name>
    <dbReference type="NCBI Taxonomy" id="59490"/>
    <lineage>
        <taxon>Eukaryota</taxon>
        <taxon>Viridiplantae</taxon>
        <taxon>Streptophyta</taxon>
        <taxon>Embryophyta</taxon>
        <taxon>Tracheophyta</taxon>
        <taxon>Spermatophyta</taxon>
        <taxon>Magnoliopsida</taxon>
        <taxon>eudicotyledons</taxon>
        <taxon>Gunneridae</taxon>
        <taxon>Pentapetalae</taxon>
        <taxon>rosids</taxon>
        <taxon>fabids</taxon>
        <taxon>Rosales</taxon>
        <taxon>Rosaceae</taxon>
        <taxon>Rosoideae</taxon>
        <taxon>Rosoideae incertae sedis</taxon>
        <taxon>Rubus</taxon>
    </lineage>
</organism>
<name>A0AAW1WAK0_RUBAR</name>
<dbReference type="Gene3D" id="1.20.5.4130">
    <property type="match status" value="1"/>
</dbReference>
<dbReference type="SUPFAM" id="SSF52540">
    <property type="entry name" value="P-loop containing nucleoside triphosphate hydrolases"/>
    <property type="match status" value="1"/>
</dbReference>
<dbReference type="GO" id="GO:0005524">
    <property type="term" value="F:ATP binding"/>
    <property type="evidence" value="ECO:0007669"/>
    <property type="project" value="UniProtKB-KW"/>
</dbReference>
<evidence type="ECO:0000259" key="7">
    <source>
        <dbReference type="Pfam" id="PF18052"/>
    </source>
</evidence>
<dbReference type="Pfam" id="PF23559">
    <property type="entry name" value="WHD_DRP"/>
    <property type="match status" value="1"/>
</dbReference>
<evidence type="ECO:0000256" key="3">
    <source>
        <dbReference type="ARBA" id="ARBA00022741"/>
    </source>
</evidence>
<evidence type="ECO:0000259" key="6">
    <source>
        <dbReference type="Pfam" id="PF00931"/>
    </source>
</evidence>
<dbReference type="GO" id="GO:0043531">
    <property type="term" value="F:ADP binding"/>
    <property type="evidence" value="ECO:0007669"/>
    <property type="project" value="InterPro"/>
</dbReference>
<dbReference type="CDD" id="cd14798">
    <property type="entry name" value="RX-CC_like"/>
    <property type="match status" value="1"/>
</dbReference>
<dbReference type="Gene3D" id="1.10.10.10">
    <property type="entry name" value="Winged helix-like DNA-binding domain superfamily/Winged helix DNA-binding domain"/>
    <property type="match status" value="1"/>
</dbReference>
<dbReference type="Pfam" id="PF25019">
    <property type="entry name" value="LRR_R13L1-DRL21"/>
    <property type="match status" value="2"/>
</dbReference>
<dbReference type="GO" id="GO:0006952">
    <property type="term" value="P:defense response"/>
    <property type="evidence" value="ECO:0007669"/>
    <property type="project" value="UniProtKB-KW"/>
</dbReference>
<dbReference type="EMBL" id="JBEDUW010000006">
    <property type="protein sequence ID" value="KAK9920833.1"/>
    <property type="molecule type" value="Genomic_DNA"/>
</dbReference>
<evidence type="ECO:0000259" key="9">
    <source>
        <dbReference type="Pfam" id="PF25019"/>
    </source>
</evidence>
<dbReference type="SUPFAM" id="SSF52047">
    <property type="entry name" value="RNI-like"/>
    <property type="match status" value="1"/>
</dbReference>
<protein>
    <recommendedName>
        <fullName evidence="12">P-loop containing nucleoside triphosphate hydrolase, leucine-rich repeat domain, L</fullName>
    </recommendedName>
</protein>
<dbReference type="InterPro" id="IPR058922">
    <property type="entry name" value="WHD_DRP"/>
</dbReference>
<dbReference type="Proteomes" id="UP001457282">
    <property type="component" value="Unassembled WGS sequence"/>
</dbReference>
<reference evidence="10 11" key="1">
    <citation type="journal article" date="2023" name="G3 (Bethesda)">
        <title>A chromosome-length genome assembly and annotation of blackberry (Rubus argutus, cv. 'Hillquist').</title>
        <authorList>
            <person name="Bruna T."/>
            <person name="Aryal R."/>
            <person name="Dudchenko O."/>
            <person name="Sargent D.J."/>
            <person name="Mead D."/>
            <person name="Buti M."/>
            <person name="Cavallini A."/>
            <person name="Hytonen T."/>
            <person name="Andres J."/>
            <person name="Pham M."/>
            <person name="Weisz D."/>
            <person name="Mascagni F."/>
            <person name="Usai G."/>
            <person name="Natali L."/>
            <person name="Bassil N."/>
            <person name="Fernandez G.E."/>
            <person name="Lomsadze A."/>
            <person name="Armour M."/>
            <person name="Olukolu B."/>
            <person name="Poorten T."/>
            <person name="Britton C."/>
            <person name="Davik J."/>
            <person name="Ashrafi H."/>
            <person name="Aiden E.L."/>
            <person name="Borodovsky M."/>
            <person name="Worthington M."/>
        </authorList>
    </citation>
    <scope>NUCLEOTIDE SEQUENCE [LARGE SCALE GENOMIC DNA]</scope>
    <source>
        <strain evidence="10">PI 553951</strain>
    </source>
</reference>
<dbReference type="InterPro" id="IPR038005">
    <property type="entry name" value="RX-like_CC"/>
</dbReference>
<dbReference type="SUPFAM" id="SSF52058">
    <property type="entry name" value="L domain-like"/>
    <property type="match status" value="2"/>
</dbReference>
<keyword evidence="4" id="KW-0611">Plant defense</keyword>
<feature type="domain" description="Disease resistance protein winged helix" evidence="8">
    <location>
        <begin position="433"/>
        <end position="507"/>
    </location>
</feature>
<dbReference type="PANTHER" id="PTHR36766:SF70">
    <property type="entry name" value="DISEASE RESISTANCE PROTEIN RGA4"/>
    <property type="match status" value="1"/>
</dbReference>
<feature type="domain" description="R13L1/DRL21-like LRR repeat region" evidence="9">
    <location>
        <begin position="1187"/>
        <end position="1246"/>
    </location>
</feature>
<evidence type="ECO:0000259" key="8">
    <source>
        <dbReference type="Pfam" id="PF23559"/>
    </source>
</evidence>
<keyword evidence="1" id="KW-0433">Leucine-rich repeat</keyword>
<dbReference type="InterPro" id="IPR001611">
    <property type="entry name" value="Leu-rich_rpt"/>
</dbReference>
<evidence type="ECO:0008006" key="12">
    <source>
        <dbReference type="Google" id="ProtNLM"/>
    </source>
</evidence>
<evidence type="ECO:0000313" key="11">
    <source>
        <dbReference type="Proteomes" id="UP001457282"/>
    </source>
</evidence>
<gene>
    <name evidence="10" type="ORF">M0R45_029376</name>
</gene>
<dbReference type="Gene3D" id="1.10.8.430">
    <property type="entry name" value="Helical domain of apoptotic protease-activating factors"/>
    <property type="match status" value="1"/>
</dbReference>
<dbReference type="InterPro" id="IPR041118">
    <property type="entry name" value="Rx_N"/>
</dbReference>
<evidence type="ECO:0000256" key="2">
    <source>
        <dbReference type="ARBA" id="ARBA00022737"/>
    </source>
</evidence>
<evidence type="ECO:0000313" key="10">
    <source>
        <dbReference type="EMBL" id="KAK9920833.1"/>
    </source>
</evidence>
<feature type="domain" description="NB-ARC" evidence="6">
    <location>
        <begin position="177"/>
        <end position="346"/>
    </location>
</feature>
<dbReference type="InterPro" id="IPR042197">
    <property type="entry name" value="Apaf_helical"/>
</dbReference>
<feature type="domain" description="Disease resistance N-terminal" evidence="7">
    <location>
        <begin position="13"/>
        <end position="100"/>
    </location>
</feature>
<keyword evidence="2" id="KW-0677">Repeat</keyword>
<dbReference type="Pfam" id="PF00931">
    <property type="entry name" value="NB-ARC"/>
    <property type="match status" value="1"/>
</dbReference>
<sequence>MADFLLTFAAEGILSKVTSLAAQEFSLALDFKGDLVQLRESFLKIQALLRDVDHSQVRGEAVEMWVKNLEDIAHEADDVLDEIAYEDLRHKIEVQKRKKVQNFFSHNPAVFRLKMAHKIKKINTCLVKLNNEAAGPIGLVARTLADNATSNQVLDRETFSGFDPDEKCIIGRDEVLSDIVKTLTKSSYGEDNCLPVLAIVGMAGLGKTTLAKSIYHRSEIDAHFNEKIWVCVSTPFEVKKILRGILESLKPEKAAAQSKDAICKFLREELKEKRYLLVLDDVWNEDPEKWRELRSCLSTVNDTRGSSIIVTTRSGEVAKVMEALPRCDLKKLSDDECWLILKDKAVPVGSAPISAHQQTIGREIAKKCGGLPLVARVLGHMMRFKTSDEWRAIVESGIWNLPEGEKKILSILKLSFDELQPPSLKQCFAYCSIFTKDSEIGKDDLIQLWMAQGWLHPSSDSSNLEMEDIGDKFFNLLLESSFFQDVTKDNCGNITKCKMHDLVHDLAEYVSKSKNLRSLFSTGKDFGNTLDGFEALRVLNLYEADIEVLPDSIGKLKHLRYLNVSKTNIKVFPKSIGQLYNLQTLKIPYQLEEFPMEIANLINLRHVYFGRYMKVPAGILGRLTNLRSLPFVRVCKETGPGIEELGGVNQLRGTLSIHNLEHVTDREVAEKANLVEKKHARKLILVWRPNNNGDNHDDVLEGLQPHSSLEFLEIQGFMGVKFPSWLLLANNLKEIELLGCNNCQRLPVLGHLPNLRRVKVKNMENLTCIGSEFYGAGTSSSKEETRWALFPALKTLHIENAGELIDWMEAPASSCRVFPCLEELTLIDCDQLTSAPTHFPSLQKLVVEGDFLCNSTYLDEESDSGMAIASILSNQLTTLTSLEISSVKGLTCLPEGMLENNKNLEHLSINHCQNLTCISPQSQGFGYCCAKLSYLEIWDCENLRYLPDGLLSPSLKKLSLHCEGLEYIPDITHGGLTSLETLTISYCSKITSISPISQGGLPSLRELEIDSCPELFLPSGLESFPSLEKLTIENCPRVVWSSLSTSSLQELCVSNLESLPTTLHGGFASLRQFTIQGCKSPQIENSAFLQTLVSVQQLNIRFCENLETLPSLDKLTSLRSLAICDCYSLKCLPNGLAASSVCSLTRLKTLTIGRLCMKLESFPAFQAIPQLKRLEIFGWEKLKSLPEQIQCFTSLTELQIISFHGVETMPEWLGNLASLEDLSICHCKNLMHLPSVEAMQRLTKLKQITIFGCDLLEERCTEESGEEWPKIRHLPFIKTVIDSQGTAKKVVGSSSFFVVKVPFQQKNFSVCYSEVSSNFRLSRKYKQFAHFMKFRTTARTAFEELRRLGLR</sequence>
<evidence type="ECO:0000256" key="1">
    <source>
        <dbReference type="ARBA" id="ARBA00022614"/>
    </source>
</evidence>
<feature type="domain" description="R13L1/DRL21-like LRR repeat region" evidence="9">
    <location>
        <begin position="642"/>
        <end position="763"/>
    </location>
</feature>
<dbReference type="PANTHER" id="PTHR36766">
    <property type="entry name" value="PLANT BROAD-SPECTRUM MILDEW RESISTANCE PROTEIN RPW8"/>
    <property type="match status" value="1"/>
</dbReference>
<dbReference type="InterPro" id="IPR032675">
    <property type="entry name" value="LRR_dom_sf"/>
</dbReference>
<dbReference type="InterPro" id="IPR056789">
    <property type="entry name" value="LRR_R13L1-DRL21"/>
</dbReference>
<keyword evidence="5" id="KW-0067">ATP-binding</keyword>